<dbReference type="EMBL" id="PGEM01000143">
    <property type="protein sequence ID" value="PPJ62080.1"/>
    <property type="molecule type" value="Genomic_DNA"/>
</dbReference>
<dbReference type="Proteomes" id="UP000239589">
    <property type="component" value="Unassembled WGS sequence"/>
</dbReference>
<organism evidence="2 3">
    <name type="scientific">Cuspidothrix issatschenkoi CHARLIE-1</name>
    <dbReference type="NCBI Taxonomy" id="2052836"/>
    <lineage>
        <taxon>Bacteria</taxon>
        <taxon>Bacillati</taxon>
        <taxon>Cyanobacteriota</taxon>
        <taxon>Cyanophyceae</taxon>
        <taxon>Nostocales</taxon>
        <taxon>Aphanizomenonaceae</taxon>
        <taxon>Cuspidothrix</taxon>
    </lineage>
</organism>
<dbReference type="InterPro" id="IPR007712">
    <property type="entry name" value="RelE/ParE_toxin"/>
</dbReference>
<gene>
    <name evidence="2" type="ORF">CUN59_17455</name>
</gene>
<evidence type="ECO:0000313" key="3">
    <source>
        <dbReference type="Proteomes" id="UP000239589"/>
    </source>
</evidence>
<keyword evidence="3" id="KW-1185">Reference proteome</keyword>
<evidence type="ECO:0000256" key="1">
    <source>
        <dbReference type="ARBA" id="ARBA00022649"/>
    </source>
</evidence>
<dbReference type="InterPro" id="IPR035093">
    <property type="entry name" value="RelE/ParE_toxin_dom_sf"/>
</dbReference>
<accession>A0A2S6CR30</accession>
<dbReference type="RefSeq" id="WP_104389041.1">
    <property type="nucleotide sequence ID" value="NZ_PGEM01000143.1"/>
</dbReference>
<proteinExistence type="predicted"/>
<reference evidence="2 3" key="1">
    <citation type="submission" date="2018-02" db="EMBL/GenBank/DDBJ databases">
        <title>Discovery of a pederin family compound in a non-symbiotic bloom-forming cyanobacterium.</title>
        <authorList>
            <person name="Kust A."/>
            <person name="Mares J."/>
            <person name="Jokela J."/>
            <person name="Urajova P."/>
            <person name="Hajek J."/>
            <person name="Saurav K."/>
            <person name="Voracova K."/>
            <person name="Fewer D.P."/>
            <person name="Haapaniemi E."/>
            <person name="Permi P."/>
            <person name="Rehakova K."/>
            <person name="Sivonen K."/>
            <person name="Hrouzek P."/>
        </authorList>
    </citation>
    <scope>NUCLEOTIDE SEQUENCE [LARGE SCALE GENOMIC DNA]</scope>
    <source>
        <strain evidence="2 3">CHARLIE-1</strain>
    </source>
</reference>
<dbReference type="OrthoDB" id="461964at2"/>
<sequence length="105" mass="12516">MNYQVIIQPTAFQEIESSYRWMCDNLSAEVANNWYYQLEDAIASLKKFPTRCSIAPESTKLGREIRQLWVEKQRKYRVLFVVEDDIVAIIHVRHSRQSYLDEESE</sequence>
<name>A0A2S6CR30_9CYAN</name>
<dbReference type="Gene3D" id="3.30.2310.20">
    <property type="entry name" value="RelE-like"/>
    <property type="match status" value="1"/>
</dbReference>
<protein>
    <submittedName>
        <fullName evidence="2">Type II toxin-antitoxin system RelE/ParE family toxin</fullName>
    </submittedName>
</protein>
<keyword evidence="1" id="KW-1277">Toxin-antitoxin system</keyword>
<comment type="caution">
    <text evidence="2">The sequence shown here is derived from an EMBL/GenBank/DDBJ whole genome shotgun (WGS) entry which is preliminary data.</text>
</comment>
<dbReference type="Pfam" id="PF05016">
    <property type="entry name" value="ParE_toxin"/>
    <property type="match status" value="1"/>
</dbReference>
<dbReference type="SUPFAM" id="SSF143011">
    <property type="entry name" value="RelE-like"/>
    <property type="match status" value="1"/>
</dbReference>
<evidence type="ECO:0000313" key="2">
    <source>
        <dbReference type="EMBL" id="PPJ62080.1"/>
    </source>
</evidence>
<dbReference type="AlphaFoldDB" id="A0A2S6CR30"/>